<feature type="domain" description="Tc1-like transposase DDE" evidence="1">
    <location>
        <begin position="148"/>
        <end position="289"/>
    </location>
</feature>
<dbReference type="GO" id="GO:0003676">
    <property type="term" value="F:nucleic acid binding"/>
    <property type="evidence" value="ECO:0007669"/>
    <property type="project" value="InterPro"/>
</dbReference>
<dbReference type="PANTHER" id="PTHR46564:SF1">
    <property type="entry name" value="TRANSPOSASE"/>
    <property type="match status" value="1"/>
</dbReference>
<sequence>MAKPLSPDLRLRIIRAVEEEGMSCRGAAGRFGVAPSTAIELVNEWRSTGACEAGAQGGDRRSARIEGHAAEILSLVKATPDMTLAEIADHLLKVHGERFVPSVVWRFFDRRNITFKKKTSHASEQDRPDVAAERAAWKASQPEIGIHRLVFIDETGASTKMARRYGRSPYGQRCVAALPHGHWKTTTFVGALRATGMTAPMVLDGPMDGLAFEAYVTQVLVPTLRPGDIVVMDNLAAHKRAEVGIAIDAVGAQLLYLPPYSPDLNPIEMAFAKLKAALRKAAARSIEALDNAIATALTAFTAQECLNFFAAAGYDRV</sequence>
<dbReference type="SUPFAM" id="SSF46689">
    <property type="entry name" value="Homeodomain-like"/>
    <property type="match status" value="1"/>
</dbReference>
<protein>
    <submittedName>
        <fullName evidence="2">IS630 family transposase</fullName>
    </submittedName>
</protein>
<reference evidence="2" key="1">
    <citation type="submission" date="2020-06" db="EMBL/GenBank/DDBJ databases">
        <title>Whole Genome Sequence of Bradyrhizobium sp. Strain 66S1MB.</title>
        <authorList>
            <person name="Bromfield E."/>
            <person name="Cloutier S."/>
        </authorList>
    </citation>
    <scope>NUCLEOTIDE SEQUENCE</scope>
    <source>
        <strain evidence="2">66S1MB</strain>
    </source>
</reference>
<dbReference type="AlphaFoldDB" id="A0A973WHQ6"/>
<dbReference type="Pfam" id="PF13358">
    <property type="entry name" value="DDE_3"/>
    <property type="match status" value="1"/>
</dbReference>
<gene>
    <name evidence="2" type="ORF">HU230_00740</name>
</gene>
<dbReference type="Pfam" id="PF13384">
    <property type="entry name" value="HTH_23"/>
    <property type="match status" value="1"/>
</dbReference>
<dbReference type="PANTHER" id="PTHR46564">
    <property type="entry name" value="TRANSPOSASE"/>
    <property type="match status" value="1"/>
</dbReference>
<dbReference type="Gene3D" id="3.30.420.10">
    <property type="entry name" value="Ribonuclease H-like superfamily/Ribonuclease H"/>
    <property type="match status" value="1"/>
</dbReference>
<accession>A0A973WHQ6</accession>
<dbReference type="InterPro" id="IPR047655">
    <property type="entry name" value="Transpos_IS630-like"/>
</dbReference>
<name>A0A973WHQ6_9BRAD</name>
<proteinExistence type="predicted"/>
<dbReference type="InterPro" id="IPR036397">
    <property type="entry name" value="RNaseH_sf"/>
</dbReference>
<dbReference type="EMBL" id="JABWSX010000001">
    <property type="protein sequence ID" value="NVL04294.1"/>
    <property type="molecule type" value="Genomic_DNA"/>
</dbReference>
<dbReference type="NCBIfam" id="NF033545">
    <property type="entry name" value="transpos_IS630"/>
    <property type="match status" value="1"/>
</dbReference>
<comment type="caution">
    <text evidence="2">The sequence shown here is derived from an EMBL/GenBank/DDBJ whole genome shotgun (WGS) entry which is preliminary data.</text>
</comment>
<dbReference type="InterPro" id="IPR009057">
    <property type="entry name" value="Homeodomain-like_sf"/>
</dbReference>
<dbReference type="InterPro" id="IPR038717">
    <property type="entry name" value="Tc1-like_DDE_dom"/>
</dbReference>
<evidence type="ECO:0000259" key="1">
    <source>
        <dbReference type="Pfam" id="PF13358"/>
    </source>
</evidence>
<organism evidence="2">
    <name type="scientific">Bradyrhizobium quebecense</name>
    <dbReference type="NCBI Taxonomy" id="2748629"/>
    <lineage>
        <taxon>Bacteria</taxon>
        <taxon>Pseudomonadati</taxon>
        <taxon>Pseudomonadota</taxon>
        <taxon>Alphaproteobacteria</taxon>
        <taxon>Hyphomicrobiales</taxon>
        <taxon>Nitrobacteraceae</taxon>
        <taxon>Bradyrhizobium</taxon>
    </lineage>
</organism>
<evidence type="ECO:0000313" key="2">
    <source>
        <dbReference type="EMBL" id="NVL04294.1"/>
    </source>
</evidence>